<feature type="region of interest" description="Disordered" evidence="10">
    <location>
        <begin position="14"/>
        <end position="61"/>
    </location>
</feature>
<feature type="domain" description="Glutaminase EF-hand" evidence="11">
    <location>
        <begin position="96"/>
        <end position="182"/>
    </location>
</feature>
<comment type="subunit">
    <text evidence="2">Homotetramer.</text>
</comment>
<dbReference type="SUPFAM" id="SSF56601">
    <property type="entry name" value="beta-lactamase/transpeptidase-like"/>
    <property type="match status" value="1"/>
</dbReference>
<dbReference type="InterPro" id="IPR012338">
    <property type="entry name" value="Beta-lactam/transpept-like"/>
</dbReference>
<dbReference type="SMART" id="SM00248">
    <property type="entry name" value="ANK"/>
    <property type="match status" value="1"/>
</dbReference>
<organism evidence="12">
    <name type="scientific">Notodromas monacha</name>
    <dbReference type="NCBI Taxonomy" id="399045"/>
    <lineage>
        <taxon>Eukaryota</taxon>
        <taxon>Metazoa</taxon>
        <taxon>Ecdysozoa</taxon>
        <taxon>Arthropoda</taxon>
        <taxon>Crustacea</taxon>
        <taxon>Oligostraca</taxon>
        <taxon>Ostracoda</taxon>
        <taxon>Podocopa</taxon>
        <taxon>Podocopida</taxon>
        <taxon>Cypridocopina</taxon>
        <taxon>Cypridoidea</taxon>
        <taxon>Cyprididae</taxon>
        <taxon>Notodromas</taxon>
    </lineage>
</organism>
<dbReference type="GO" id="GO:0006543">
    <property type="term" value="P:L-glutamine catabolic process"/>
    <property type="evidence" value="ECO:0007669"/>
    <property type="project" value="TreeGrafter"/>
</dbReference>
<evidence type="ECO:0000256" key="5">
    <source>
        <dbReference type="ARBA" id="ARBA00022801"/>
    </source>
</evidence>
<evidence type="ECO:0000313" key="13">
    <source>
        <dbReference type="Proteomes" id="UP000678499"/>
    </source>
</evidence>
<dbReference type="NCBIfam" id="TIGR03814">
    <property type="entry name" value="Gln_ase"/>
    <property type="match status" value="1"/>
</dbReference>
<proteinExistence type="inferred from homology"/>
<evidence type="ECO:0000256" key="1">
    <source>
        <dbReference type="ARBA" id="ARBA00011076"/>
    </source>
</evidence>
<dbReference type="InterPro" id="IPR002110">
    <property type="entry name" value="Ankyrin_rpt"/>
</dbReference>
<keyword evidence="6 9" id="KW-0040">ANK repeat</keyword>
<comment type="catalytic activity">
    <reaction evidence="7">
        <text>L-glutamine + H2O = L-glutamate + NH4(+)</text>
        <dbReference type="Rhea" id="RHEA:15889"/>
        <dbReference type="ChEBI" id="CHEBI:15377"/>
        <dbReference type="ChEBI" id="CHEBI:28938"/>
        <dbReference type="ChEBI" id="CHEBI:29985"/>
        <dbReference type="ChEBI" id="CHEBI:58359"/>
        <dbReference type="EC" id="3.5.1.2"/>
    </reaction>
</comment>
<dbReference type="EC" id="3.5.1.2" evidence="3"/>
<evidence type="ECO:0000256" key="8">
    <source>
        <dbReference type="ARBA" id="ARBA00077251"/>
    </source>
</evidence>
<dbReference type="FunFam" id="1.25.40.20:FF:000069">
    <property type="entry name" value="Glutaminase, isoform E"/>
    <property type="match status" value="1"/>
</dbReference>
<evidence type="ECO:0000256" key="6">
    <source>
        <dbReference type="ARBA" id="ARBA00023043"/>
    </source>
</evidence>
<reference evidence="12" key="1">
    <citation type="submission" date="2020-11" db="EMBL/GenBank/DDBJ databases">
        <authorList>
            <person name="Tran Van P."/>
        </authorList>
    </citation>
    <scope>NUCLEOTIDE SEQUENCE</scope>
</reference>
<evidence type="ECO:0000256" key="10">
    <source>
        <dbReference type="SAM" id="MobiDB-lite"/>
    </source>
</evidence>
<feature type="repeat" description="ANK" evidence="9">
    <location>
        <begin position="553"/>
        <end position="575"/>
    </location>
</feature>
<dbReference type="AlphaFoldDB" id="A0A7R9BGQ4"/>
<sequence length="618" mass="68678">MRRLAQELCRAVRRPRAPSVASARKLHTALPNRRSSADGDDETDKRSIHNQKRNPYASSRGERNAALAAQFFSNATDTGVAKPSIYMDLPMLPNLETIIFDAFKTADDKVKMITIFDAIKATGLQMTDPRLRQFLERLEEVRMSTNRESIKSLVLDKDQFCKVLDGSLVLLSRALRNQFRIPDFPDLRTTIEKIFWECRNVEDGFPASYIPQLAKMDKDYWGVSLCTIDGQRHHIGDSEINFTIQSCSKPLTYGLALNEVGRTAVHKYVGKEPSGRMFNSLTLDYNSKPHNPMINSGAIVVCGVILALVHPEMDSATKFDFVCQYLKAMAGNDPIGFNNSVFLSEKSSGNRNFAIAFHLMDNHCFPEKVKVKDVLDFYFQLCSFEVNCQSLAVIAGTLANGGVCPTTGEKVLEAEAVRDVLTLMHSCGMYDYSGEFAFFVGLPAKSGVSGATMVVVPNVMGLATFAPPLDPMGNSYKGLKFCKELVNVYNFHRFDDLLQTQPSRAGSKDPRKHKYDSLGLRIVNLLFAAAAGDISAIRRHFLSGIDVNLQDYDGRSALHLAACEGHVELVKFLVDCCKADVTLKDRWGNSALDDAQSFGRTEVVSLLKERLRPEGTES</sequence>
<dbReference type="PANTHER" id="PTHR12544:SF29">
    <property type="entry name" value="GLUTAMINASE"/>
    <property type="match status" value="1"/>
</dbReference>
<dbReference type="FunFam" id="3.40.710.10:FF:000008">
    <property type="entry name" value="Glutaminase, isoform E"/>
    <property type="match status" value="1"/>
</dbReference>
<evidence type="ECO:0000256" key="7">
    <source>
        <dbReference type="ARBA" id="ARBA00049534"/>
    </source>
</evidence>
<evidence type="ECO:0000256" key="9">
    <source>
        <dbReference type="PROSITE-ProRule" id="PRU00023"/>
    </source>
</evidence>
<dbReference type="Pfam" id="PF17959">
    <property type="entry name" value="EF-hand_14"/>
    <property type="match status" value="1"/>
</dbReference>
<keyword evidence="5" id="KW-0378">Hydrolase</keyword>
<dbReference type="PANTHER" id="PTHR12544">
    <property type="entry name" value="GLUTAMINASE"/>
    <property type="match status" value="1"/>
</dbReference>
<dbReference type="Pfam" id="PF12796">
    <property type="entry name" value="Ank_2"/>
    <property type="match status" value="1"/>
</dbReference>
<protein>
    <recommendedName>
        <fullName evidence="3">glutaminase</fullName>
        <ecNumber evidence="3">3.5.1.2</ecNumber>
    </recommendedName>
    <alternativeName>
        <fullName evidence="8">L-glutamine amidohydrolase</fullName>
    </alternativeName>
</protein>
<dbReference type="EMBL" id="OA882163">
    <property type="protein sequence ID" value="CAD7273403.1"/>
    <property type="molecule type" value="Genomic_DNA"/>
</dbReference>
<gene>
    <name evidence="12" type="ORF">NMOB1V02_LOCUS1294</name>
</gene>
<dbReference type="Gene3D" id="1.25.40.20">
    <property type="entry name" value="Ankyrin repeat-containing domain"/>
    <property type="match status" value="1"/>
</dbReference>
<name>A0A7R9BGQ4_9CRUS</name>
<dbReference type="HAMAP" id="MF_00313">
    <property type="entry name" value="Glutaminase"/>
    <property type="match status" value="1"/>
</dbReference>
<dbReference type="EMBL" id="CAJPEX010000126">
    <property type="protein sequence ID" value="CAG0913555.1"/>
    <property type="molecule type" value="Genomic_DNA"/>
</dbReference>
<dbReference type="OrthoDB" id="9995210at2759"/>
<dbReference type="PROSITE" id="PS50297">
    <property type="entry name" value="ANK_REP_REGION"/>
    <property type="match status" value="1"/>
</dbReference>
<dbReference type="Pfam" id="PF04960">
    <property type="entry name" value="Glutaminase"/>
    <property type="match status" value="1"/>
</dbReference>
<dbReference type="SUPFAM" id="SSF48403">
    <property type="entry name" value="Ankyrin repeat"/>
    <property type="match status" value="1"/>
</dbReference>
<dbReference type="InterPro" id="IPR041541">
    <property type="entry name" value="Glutaminase_EF-hand"/>
</dbReference>
<dbReference type="Gene3D" id="3.40.710.10">
    <property type="entry name" value="DD-peptidase/beta-lactamase superfamily"/>
    <property type="match status" value="1"/>
</dbReference>
<keyword evidence="4" id="KW-0677">Repeat</keyword>
<evidence type="ECO:0000256" key="4">
    <source>
        <dbReference type="ARBA" id="ARBA00022737"/>
    </source>
</evidence>
<dbReference type="GO" id="GO:0004359">
    <property type="term" value="F:glutaminase activity"/>
    <property type="evidence" value="ECO:0007669"/>
    <property type="project" value="UniProtKB-EC"/>
</dbReference>
<keyword evidence="13" id="KW-1185">Reference proteome</keyword>
<accession>A0A7R9BGQ4</accession>
<dbReference type="GO" id="GO:0006537">
    <property type="term" value="P:glutamate biosynthetic process"/>
    <property type="evidence" value="ECO:0007669"/>
    <property type="project" value="TreeGrafter"/>
</dbReference>
<evidence type="ECO:0000259" key="11">
    <source>
        <dbReference type="Pfam" id="PF17959"/>
    </source>
</evidence>
<dbReference type="InterPro" id="IPR015868">
    <property type="entry name" value="Glutaminase"/>
</dbReference>
<evidence type="ECO:0000256" key="3">
    <source>
        <dbReference type="ARBA" id="ARBA00012918"/>
    </source>
</evidence>
<evidence type="ECO:0000256" key="2">
    <source>
        <dbReference type="ARBA" id="ARBA00011881"/>
    </source>
</evidence>
<dbReference type="Proteomes" id="UP000678499">
    <property type="component" value="Unassembled WGS sequence"/>
</dbReference>
<dbReference type="Gene3D" id="1.10.238.210">
    <property type="match status" value="1"/>
</dbReference>
<dbReference type="InterPro" id="IPR036770">
    <property type="entry name" value="Ankyrin_rpt-contain_sf"/>
</dbReference>
<evidence type="ECO:0000313" key="12">
    <source>
        <dbReference type="EMBL" id="CAD7273403.1"/>
    </source>
</evidence>
<comment type="similarity">
    <text evidence="1">Belongs to the glutaminase family.</text>
</comment>
<dbReference type="PROSITE" id="PS50088">
    <property type="entry name" value="ANK_REPEAT"/>
    <property type="match status" value="1"/>
</dbReference>